<proteinExistence type="inferred from homology"/>
<dbReference type="SUPFAM" id="SSF47384">
    <property type="entry name" value="Homodimeric domain of signal transducing histidine kinase"/>
    <property type="match status" value="1"/>
</dbReference>
<dbReference type="Pfam" id="PF00072">
    <property type="entry name" value="Response_reg"/>
    <property type="match status" value="2"/>
</dbReference>
<dbReference type="EC" id="2.7.13.3" evidence="3"/>
<comment type="function">
    <text evidence="9">May play the central regulatory role in sporulation. It may be an element of the effector pathway responsible for the activation of sporulation genes in response to nutritional stress. Spo0A may act in concert with spo0H (a sigma factor) to control the expression of some genes that are critical to the sporulation process.</text>
</comment>
<evidence type="ECO:0000259" key="15">
    <source>
        <dbReference type="PROSITE" id="PS50113"/>
    </source>
</evidence>
<dbReference type="GO" id="GO:0000155">
    <property type="term" value="F:phosphorelay sensor kinase activity"/>
    <property type="evidence" value="ECO:0007669"/>
    <property type="project" value="InterPro"/>
</dbReference>
<evidence type="ECO:0000256" key="3">
    <source>
        <dbReference type="ARBA" id="ARBA00012438"/>
    </source>
</evidence>
<evidence type="ECO:0000256" key="12">
    <source>
        <dbReference type="SAM" id="Coils"/>
    </source>
</evidence>
<keyword evidence="7" id="KW-0418">Kinase</keyword>
<dbReference type="PROSITE" id="PS50109">
    <property type="entry name" value="HIS_KIN"/>
    <property type="match status" value="1"/>
</dbReference>
<accession>A0AAW6AUQ2</accession>
<dbReference type="InterPro" id="IPR035965">
    <property type="entry name" value="PAS-like_dom_sf"/>
</dbReference>
<dbReference type="Pfam" id="PF02518">
    <property type="entry name" value="HATPase_c"/>
    <property type="match status" value="1"/>
</dbReference>
<dbReference type="GO" id="GO:0009927">
    <property type="term" value="F:histidine phosphotransfer kinase activity"/>
    <property type="evidence" value="ECO:0007669"/>
    <property type="project" value="TreeGrafter"/>
</dbReference>
<feature type="domain" description="PAC" evidence="15">
    <location>
        <begin position="253"/>
        <end position="303"/>
    </location>
</feature>
<dbReference type="InterPro" id="IPR001789">
    <property type="entry name" value="Sig_transdc_resp-reg_receiver"/>
</dbReference>
<evidence type="ECO:0000256" key="8">
    <source>
        <dbReference type="ARBA" id="ARBA00023012"/>
    </source>
</evidence>
<dbReference type="SMART" id="SM00387">
    <property type="entry name" value="HATPase_c"/>
    <property type="match status" value="1"/>
</dbReference>
<reference evidence="16" key="1">
    <citation type="submission" date="2023-01" db="EMBL/GenBank/DDBJ databases">
        <title>Human gut microbiome strain richness.</title>
        <authorList>
            <person name="Chen-Liaw A."/>
        </authorList>
    </citation>
    <scope>NUCLEOTIDE SEQUENCE</scope>
    <source>
        <strain evidence="16">B1_m1001713B170214d0_201011</strain>
    </source>
</reference>
<dbReference type="CDD" id="cd17546">
    <property type="entry name" value="REC_hyHK_CKI1_RcsC-like"/>
    <property type="match status" value="2"/>
</dbReference>
<evidence type="ECO:0000256" key="9">
    <source>
        <dbReference type="ARBA" id="ARBA00024867"/>
    </source>
</evidence>
<feature type="coiled-coil region" evidence="12">
    <location>
        <begin position="157"/>
        <end position="184"/>
    </location>
</feature>
<dbReference type="PROSITE" id="PS50113">
    <property type="entry name" value="PAC"/>
    <property type="match status" value="2"/>
</dbReference>
<keyword evidence="12" id="KW-0175">Coiled coil</keyword>
<dbReference type="SMART" id="SM00448">
    <property type="entry name" value="REC"/>
    <property type="match status" value="2"/>
</dbReference>
<feature type="modified residue" description="4-aspartylphosphate" evidence="11">
    <location>
        <position position="899"/>
    </location>
</feature>
<dbReference type="SUPFAM" id="SSF54427">
    <property type="entry name" value="NTF2-like"/>
    <property type="match status" value="1"/>
</dbReference>
<evidence type="ECO:0000256" key="1">
    <source>
        <dbReference type="ARBA" id="ARBA00000085"/>
    </source>
</evidence>
<dbReference type="SUPFAM" id="SSF55874">
    <property type="entry name" value="ATPase domain of HSP90 chaperone/DNA topoisomerase II/histidine kinase"/>
    <property type="match status" value="1"/>
</dbReference>
<dbReference type="AlphaFoldDB" id="A0AAW6AUQ2"/>
<evidence type="ECO:0000256" key="4">
    <source>
        <dbReference type="ARBA" id="ARBA00018672"/>
    </source>
</evidence>
<dbReference type="Pfam" id="PF13426">
    <property type="entry name" value="PAS_9"/>
    <property type="match status" value="1"/>
</dbReference>
<feature type="domain" description="Response regulatory" evidence="14">
    <location>
        <begin position="845"/>
        <end position="965"/>
    </location>
</feature>
<dbReference type="PROSITE" id="PS50110">
    <property type="entry name" value="RESPONSE_REGULATORY"/>
    <property type="match status" value="2"/>
</dbReference>
<keyword evidence="8" id="KW-0902">Two-component regulatory system</keyword>
<dbReference type="InterPro" id="IPR003661">
    <property type="entry name" value="HisK_dim/P_dom"/>
</dbReference>
<dbReference type="CDD" id="cd00130">
    <property type="entry name" value="PAS"/>
    <property type="match status" value="2"/>
</dbReference>
<dbReference type="InterPro" id="IPR036890">
    <property type="entry name" value="HATPase_C_sf"/>
</dbReference>
<evidence type="ECO:0000313" key="16">
    <source>
        <dbReference type="EMBL" id="MDB2001108.1"/>
    </source>
</evidence>
<dbReference type="PRINTS" id="PR00344">
    <property type="entry name" value="BCTRLSENSOR"/>
</dbReference>
<evidence type="ECO:0000256" key="7">
    <source>
        <dbReference type="ARBA" id="ARBA00022777"/>
    </source>
</evidence>
<dbReference type="CDD" id="cd00082">
    <property type="entry name" value="HisKA"/>
    <property type="match status" value="1"/>
</dbReference>
<evidence type="ECO:0000256" key="2">
    <source>
        <dbReference type="ARBA" id="ARBA00006402"/>
    </source>
</evidence>
<feature type="domain" description="Histidine kinase" evidence="13">
    <location>
        <begin position="601"/>
        <end position="824"/>
    </location>
</feature>
<organism evidence="16 17">
    <name type="scientific">Clostridium symbiosum</name>
    <name type="common">Bacteroides symbiosus</name>
    <dbReference type="NCBI Taxonomy" id="1512"/>
    <lineage>
        <taxon>Bacteria</taxon>
        <taxon>Bacillati</taxon>
        <taxon>Bacillota</taxon>
        <taxon>Clostridia</taxon>
        <taxon>Lachnospirales</taxon>
        <taxon>Lachnospiraceae</taxon>
        <taxon>Otoolea</taxon>
    </lineage>
</organism>
<dbReference type="NCBIfam" id="TIGR00229">
    <property type="entry name" value="sensory_box"/>
    <property type="match status" value="2"/>
</dbReference>
<dbReference type="Gene3D" id="3.10.450.50">
    <property type="match status" value="1"/>
</dbReference>
<dbReference type="InterPro" id="IPR004358">
    <property type="entry name" value="Sig_transdc_His_kin-like_C"/>
</dbReference>
<evidence type="ECO:0000256" key="5">
    <source>
        <dbReference type="ARBA" id="ARBA00022553"/>
    </source>
</evidence>
<evidence type="ECO:0000256" key="10">
    <source>
        <dbReference type="ARBA" id="ARBA00074306"/>
    </source>
</evidence>
<dbReference type="Gene3D" id="1.10.287.130">
    <property type="match status" value="1"/>
</dbReference>
<evidence type="ECO:0000259" key="13">
    <source>
        <dbReference type="PROSITE" id="PS50109"/>
    </source>
</evidence>
<comment type="caution">
    <text evidence="16">The sequence shown here is derived from an EMBL/GenBank/DDBJ whole genome shotgun (WGS) entry which is preliminary data.</text>
</comment>
<sequence length="1107" mass="126072">MPETGPLLFIEKGNHMREEILREVRDLSKELLHRYFCESDMEYLISKFTQDIVWMGAGEMMRAEGKDAVAEAFRAGKDDMIPCELYDETYTVREVAENCYFCESTGWAESVEGSGLYMKAHQRATFIYRRENGELRLAHLHHSVSYDDVKDDELFPVRAAKASYEQLQEMLGQREQQIELMLSQLPGGMQICKNDELYTTRWISPSLCQLLGYSSQTEYADRTGNCCKNFILPEDFESVRRVTGDELASGESYYLEYRAIRKNGSIIWVADVGKKVLFQNEEILYSFITDITEKKQNELKIEKAGREVERTAKFLTQLYNTVPCGILQFTTDPNHRLVSVNRMAWEFYGFASEAEYRSEVITPFQMVLGKDMDWVLKTAESLTLWGDVASYTRESQKKDGKPVWVNVTMGRIVNADGEEVIQAVFTDITEVRRIEIESERQRLIENQSLRAAICTAYPLIMRINLTQDYYECFVEEQDSYTIDRSGSYDELFRYGAERVYSAYREDYSSLFSRETIMKKFADGEREIYLEYRQKGMDEEYHWISSHLIYVDNPVNGDMIAIRMIKVLDAQRAEMAKQEQLLRDALAAAKAANSAKSDFLSRMSHDIRTPMNAIIGMSTIGKLKMEDPVRVRDCFDKIDTSSRYLLSLINDILDMSKIETGKMTLTNEPFDFIEMIAELNSIIFPQSLERGIDYEIHHKDPLERCYIGDSLRLKQILMNLLSNAVKFTAPGGKIRTEIEEEKRINGFAIFKISVSDTGIGMTPEFLEKLYQPFEQETLDSARNKIGSGLGLSIVYNLVNLMGGDIKAESRKGHGSRFTVRLPFGLLSDDGEREKERKTSQLLNNMKVLIADDDEYIGEQAAGILEGIGAGTVFVNSGIKAVAEVKKALEEGWLFDVAMIDWRMPEMDGIETVRRIRQLTGPDTMIIIISAYDWSSIEAEARAAGADYFISKPLFRASVYETFTKFRGRNSVELKQQAVESAFLGKKVLLVEDNELNMEIAKSLLEMHGLCIVTAKDGRAAVNTFEVSPEGSFFAVLMDIRMPEMNGLEATRAIRAMDRSDARTVPILAMTANAFDEDRMEALDAGMNGYLVKPLDLTMLISALKSLDG</sequence>
<gene>
    <name evidence="16" type="ORF">PM006_12935</name>
</gene>
<feature type="domain" description="Response regulatory" evidence="14">
    <location>
        <begin position="985"/>
        <end position="1106"/>
    </location>
</feature>
<dbReference type="Proteomes" id="UP001300871">
    <property type="component" value="Unassembled WGS sequence"/>
</dbReference>
<comment type="similarity">
    <text evidence="2">In the N-terminal section; belongs to the phytochrome family.</text>
</comment>
<dbReference type="Pfam" id="PF00512">
    <property type="entry name" value="HisKA"/>
    <property type="match status" value="1"/>
</dbReference>
<feature type="domain" description="PAC" evidence="15">
    <location>
        <begin position="389"/>
        <end position="440"/>
    </location>
</feature>
<evidence type="ECO:0000256" key="6">
    <source>
        <dbReference type="ARBA" id="ARBA00022679"/>
    </source>
</evidence>
<dbReference type="SMART" id="SM00388">
    <property type="entry name" value="HisKA"/>
    <property type="match status" value="1"/>
</dbReference>
<dbReference type="Gene3D" id="3.30.565.10">
    <property type="entry name" value="Histidine kinase-like ATPase, C-terminal domain"/>
    <property type="match status" value="1"/>
</dbReference>
<dbReference type="InterPro" id="IPR036097">
    <property type="entry name" value="HisK_dim/P_sf"/>
</dbReference>
<evidence type="ECO:0000259" key="14">
    <source>
        <dbReference type="PROSITE" id="PS50110"/>
    </source>
</evidence>
<evidence type="ECO:0000313" key="17">
    <source>
        <dbReference type="Proteomes" id="UP001300871"/>
    </source>
</evidence>
<dbReference type="FunFam" id="3.30.565.10:FF:000010">
    <property type="entry name" value="Sensor histidine kinase RcsC"/>
    <property type="match status" value="1"/>
</dbReference>
<dbReference type="InterPro" id="IPR037401">
    <property type="entry name" value="SnoaL-like"/>
</dbReference>
<dbReference type="Gene3D" id="3.30.450.20">
    <property type="entry name" value="PAS domain"/>
    <property type="match status" value="2"/>
</dbReference>
<dbReference type="GO" id="GO:0005886">
    <property type="term" value="C:plasma membrane"/>
    <property type="evidence" value="ECO:0007669"/>
    <property type="project" value="TreeGrafter"/>
</dbReference>
<dbReference type="CDD" id="cd16922">
    <property type="entry name" value="HATPase_EvgS-ArcB-TorS-like"/>
    <property type="match status" value="1"/>
</dbReference>
<dbReference type="PANTHER" id="PTHR43047:SF72">
    <property type="entry name" value="OSMOSENSING HISTIDINE PROTEIN KINASE SLN1"/>
    <property type="match status" value="1"/>
</dbReference>
<dbReference type="Gene3D" id="3.40.50.2300">
    <property type="match status" value="2"/>
</dbReference>
<feature type="modified residue" description="4-aspartylphosphate" evidence="11">
    <location>
        <position position="1037"/>
    </location>
</feature>
<dbReference type="InterPro" id="IPR003594">
    <property type="entry name" value="HATPase_dom"/>
</dbReference>
<dbReference type="InterPro" id="IPR011006">
    <property type="entry name" value="CheY-like_superfamily"/>
</dbReference>
<comment type="catalytic activity">
    <reaction evidence="1">
        <text>ATP + protein L-histidine = ADP + protein N-phospho-L-histidine.</text>
        <dbReference type="EC" id="2.7.13.3"/>
    </reaction>
</comment>
<dbReference type="InterPro" id="IPR013655">
    <property type="entry name" value="PAS_fold_3"/>
</dbReference>
<dbReference type="PANTHER" id="PTHR43047">
    <property type="entry name" value="TWO-COMPONENT HISTIDINE PROTEIN KINASE"/>
    <property type="match status" value="1"/>
</dbReference>
<dbReference type="SMART" id="SM00086">
    <property type="entry name" value="PAC"/>
    <property type="match status" value="2"/>
</dbReference>
<dbReference type="EMBL" id="JAQLGM010000031">
    <property type="protein sequence ID" value="MDB2001108.1"/>
    <property type="molecule type" value="Genomic_DNA"/>
</dbReference>
<name>A0AAW6AUQ2_CLOSY</name>
<dbReference type="Pfam" id="PF08447">
    <property type="entry name" value="PAS_3"/>
    <property type="match status" value="1"/>
</dbReference>
<dbReference type="InterPro" id="IPR000700">
    <property type="entry name" value="PAS-assoc_C"/>
</dbReference>
<dbReference type="InterPro" id="IPR005467">
    <property type="entry name" value="His_kinase_dom"/>
</dbReference>
<keyword evidence="6" id="KW-0808">Transferase</keyword>
<dbReference type="InterPro" id="IPR001610">
    <property type="entry name" value="PAC"/>
</dbReference>
<protein>
    <recommendedName>
        <fullName evidence="10">Circadian input-output histidine kinase CikA</fullName>
        <ecNumber evidence="3">2.7.13.3</ecNumber>
    </recommendedName>
    <alternativeName>
        <fullName evidence="4">Stage 0 sporulation protein A homolog</fullName>
    </alternativeName>
</protein>
<keyword evidence="5 11" id="KW-0597">Phosphoprotein</keyword>
<dbReference type="Pfam" id="PF13474">
    <property type="entry name" value="SnoaL_3"/>
    <property type="match status" value="1"/>
</dbReference>
<evidence type="ECO:0000256" key="11">
    <source>
        <dbReference type="PROSITE-ProRule" id="PRU00169"/>
    </source>
</evidence>
<dbReference type="InterPro" id="IPR032710">
    <property type="entry name" value="NTF2-like_dom_sf"/>
</dbReference>
<dbReference type="SUPFAM" id="SSF52172">
    <property type="entry name" value="CheY-like"/>
    <property type="match status" value="2"/>
</dbReference>
<dbReference type="SUPFAM" id="SSF55785">
    <property type="entry name" value="PYP-like sensor domain (PAS domain)"/>
    <property type="match status" value="2"/>
</dbReference>
<dbReference type="InterPro" id="IPR000014">
    <property type="entry name" value="PAS"/>
</dbReference>